<dbReference type="SUPFAM" id="SSF53300">
    <property type="entry name" value="vWA-like"/>
    <property type="match status" value="1"/>
</dbReference>
<feature type="transmembrane region" description="Helical" evidence="1">
    <location>
        <begin position="12"/>
        <end position="33"/>
    </location>
</feature>
<sequence length="965" mass="106340">MICRQKSQARRGIAIPVIAICIIGLFAFVALAVDLGMLAISRTHAQNAADIAALAGTRQLSNRPGVVNSNLAQAVAVARDAATSNFHRNEQFTLAQIERIDVGQYLYDPVSQQFRVSTWYNAAENPTPPSGSWTAMRVRMTAPQSTYFMRILGVNTMTTYAVATAVYRPRDIAFVLDMTGSMQFSSLFNYGSRSHNPDTLIPRFGHYSNSTIQSRLISTTNYSSGAYTYARNNFTIYTPGGPPIIRNFYFDPANLSNPTTPAVAVNPANLRNAFHRWNPPESGANSDTYTPPTYDFTGYDAFDTTNSRGPTPAPYNFQYMTDSGGITYVGDRWRRADGSINKTDTTWSTSSTSTKPATTLIELLGYNISGSNVRGGTSGTTVITTIDRFRDPIWEQYGYDLDIVAYRAAKGNGPPLNPGSFSTLVPPQDRFKGYSMGPGYWGKTFFIWPPDPRAPVGSPGDANYVPGDWRRRYFLNRNGNPFDPQVDNNPSTSPGASTGFEGINQVLLNNAANQLTVAGFGTTSNPNWRINYTAVLKWIKSDPQVLPPNLRAGRIVYYTSIPDDVNTSSGTTEQRLDKVFWKNYIDFVLGWNYINSGYLYGLGDSWSIAATSIYQNNLNTWTGPSNNWPSARPYMRYDDSPNRPRLHFWFGPLSMVAFIAQRYQVSSNVNWLPGTCYESQCWQLKAGMNSVVDDLRNNRPNDNFGLVFFAASHQNGIRVPMGQDYTALKNALFYPRSLLNAINSGNTTSEIRPYNLSFSDTISRAEIPNAAGSTDPVTGFSYAFNLLSPSTYLPASTYGTIRGRRGAAKVVIFETDGVPNTVRVFNFRMRGYDSYYESTDSVYGVGDGGADSMNTAYAVVQQIVKPMATTNASGVDSGLSLPNAPARVYAVAFGDLFDPLNNSTFRTTALQFLANVAAYGGTGEMGATTIPDDQIITGTYQQRIDRLRNCMQRIFKSGVSVTLIE</sequence>
<keyword evidence="1" id="KW-0472">Membrane</keyword>
<evidence type="ECO:0000259" key="2">
    <source>
        <dbReference type="Pfam" id="PF13400"/>
    </source>
</evidence>
<accession>A0A7V9ABI1</accession>
<organism evidence="3 4">
    <name type="scientific">Thermogemmata fonticola</name>
    <dbReference type="NCBI Taxonomy" id="2755323"/>
    <lineage>
        <taxon>Bacteria</taxon>
        <taxon>Pseudomonadati</taxon>
        <taxon>Planctomycetota</taxon>
        <taxon>Planctomycetia</taxon>
        <taxon>Gemmatales</taxon>
        <taxon>Gemmataceae</taxon>
        <taxon>Thermogemmata</taxon>
    </lineage>
</organism>
<evidence type="ECO:0000256" key="1">
    <source>
        <dbReference type="SAM" id="Phobius"/>
    </source>
</evidence>
<protein>
    <submittedName>
        <fullName evidence="3">VWA domain-containing protein</fullName>
    </submittedName>
</protein>
<dbReference type="InterPro" id="IPR036465">
    <property type="entry name" value="vWFA_dom_sf"/>
</dbReference>
<gene>
    <name evidence="3" type="ORF">H0921_07895</name>
</gene>
<comment type="caution">
    <text evidence="3">The sequence shown here is derived from an EMBL/GenBank/DDBJ whole genome shotgun (WGS) entry which is preliminary data.</text>
</comment>
<dbReference type="Gene3D" id="3.40.50.410">
    <property type="entry name" value="von Willebrand factor, type A domain"/>
    <property type="match status" value="1"/>
</dbReference>
<name>A0A7V9ABI1_9BACT</name>
<evidence type="ECO:0000313" key="3">
    <source>
        <dbReference type="EMBL" id="MBA2226083.1"/>
    </source>
</evidence>
<proteinExistence type="predicted"/>
<keyword evidence="1" id="KW-0812">Transmembrane</keyword>
<dbReference type="EMBL" id="JACEFB010000004">
    <property type="protein sequence ID" value="MBA2226083.1"/>
    <property type="molecule type" value="Genomic_DNA"/>
</dbReference>
<keyword evidence="4" id="KW-1185">Reference proteome</keyword>
<dbReference type="InterPro" id="IPR028087">
    <property type="entry name" value="Tad_N"/>
</dbReference>
<keyword evidence="1" id="KW-1133">Transmembrane helix</keyword>
<dbReference type="RefSeq" id="WP_194537513.1">
    <property type="nucleotide sequence ID" value="NZ_JACEFB010000004.1"/>
</dbReference>
<dbReference type="AlphaFoldDB" id="A0A7V9ABI1"/>
<reference evidence="3 4" key="1">
    <citation type="submission" date="2020-07" db="EMBL/GenBank/DDBJ databases">
        <title>Thermogemmata thermophila gen. nov., sp. nov., a novel moderate thermophilic planctomycete from a Kamchatka hot spring.</title>
        <authorList>
            <person name="Elcheninov A.G."/>
            <person name="Podosokorskaya O.A."/>
            <person name="Kovaleva O.L."/>
            <person name="Novikov A."/>
            <person name="Bonch-Osmolovskaya E.A."/>
            <person name="Toshchakov S.V."/>
            <person name="Kublanov I.V."/>
        </authorList>
    </citation>
    <scope>NUCLEOTIDE SEQUENCE [LARGE SCALE GENOMIC DNA]</scope>
    <source>
        <strain evidence="3 4">2918</strain>
    </source>
</reference>
<dbReference type="Pfam" id="PF13400">
    <property type="entry name" value="Tad"/>
    <property type="match status" value="1"/>
</dbReference>
<feature type="domain" description="Putative Flp pilus-assembly TadG-like N-terminal" evidence="2">
    <location>
        <begin position="15"/>
        <end position="57"/>
    </location>
</feature>
<dbReference type="Proteomes" id="UP000542342">
    <property type="component" value="Unassembled WGS sequence"/>
</dbReference>
<evidence type="ECO:0000313" key="4">
    <source>
        <dbReference type="Proteomes" id="UP000542342"/>
    </source>
</evidence>